<dbReference type="PANTHER" id="PTHR32196:SF71">
    <property type="entry name" value="AUTOINDUCER 2 IMPORT SYSTEM PERMEASE PROTEIN LSRD"/>
    <property type="match status" value="1"/>
</dbReference>
<dbReference type="Pfam" id="PF02653">
    <property type="entry name" value="BPD_transp_2"/>
    <property type="match status" value="1"/>
</dbReference>
<dbReference type="Proteomes" id="UP000524237">
    <property type="component" value="Unassembled WGS sequence"/>
</dbReference>
<evidence type="ECO:0000313" key="11">
    <source>
        <dbReference type="Proteomes" id="UP000524237"/>
    </source>
</evidence>
<dbReference type="EMBL" id="JACGWU010000007">
    <property type="protein sequence ID" value="MBA8829756.1"/>
    <property type="molecule type" value="Genomic_DNA"/>
</dbReference>
<evidence type="ECO:0000256" key="1">
    <source>
        <dbReference type="ARBA" id="ARBA00004651"/>
    </source>
</evidence>
<feature type="transmembrane region" description="Helical" evidence="9">
    <location>
        <begin position="7"/>
        <end position="30"/>
    </location>
</feature>
<evidence type="ECO:0000256" key="5">
    <source>
        <dbReference type="ARBA" id="ARBA00022692"/>
    </source>
</evidence>
<feature type="transmembrane region" description="Helical" evidence="9">
    <location>
        <begin position="159"/>
        <end position="182"/>
    </location>
</feature>
<dbReference type="GO" id="GO:0022857">
    <property type="term" value="F:transmembrane transporter activity"/>
    <property type="evidence" value="ECO:0007669"/>
    <property type="project" value="InterPro"/>
</dbReference>
<evidence type="ECO:0000256" key="3">
    <source>
        <dbReference type="ARBA" id="ARBA00022475"/>
    </source>
</evidence>
<feature type="transmembrane region" description="Helical" evidence="9">
    <location>
        <begin position="50"/>
        <end position="79"/>
    </location>
</feature>
<evidence type="ECO:0000256" key="6">
    <source>
        <dbReference type="ARBA" id="ARBA00022989"/>
    </source>
</evidence>
<comment type="caution">
    <text evidence="10">The sequence shown here is derived from an EMBL/GenBank/DDBJ whole genome shotgun (WGS) entry which is preliminary data.</text>
</comment>
<feature type="transmembrane region" description="Helical" evidence="9">
    <location>
        <begin position="244"/>
        <end position="264"/>
    </location>
</feature>
<feature type="transmembrane region" description="Helical" evidence="9">
    <location>
        <begin position="284"/>
        <end position="308"/>
    </location>
</feature>
<feature type="transmembrane region" description="Helical" evidence="9">
    <location>
        <begin position="118"/>
        <end position="138"/>
    </location>
</feature>
<sequence>MSNKNSLALFAARNGIFMALIVLVAFFSLLNKNFLTFGNAENIILQSAELGIVAIPLAFLLISGSVDLSIGAVASAAAVTSGLVMAATQNTLLGIGAGLALGLVAGAINGFLVSYVKLNPIVVTLGFLSIWAGYAQLVTSGRTVQRSSLPEDFRSLGTASIGPVPLQIVLLAIVVVLGWYVLNRTRFGKETLAIGGNEKAAYLMGVSVQLRRFQIFIASGVAASITGMLLTAKVQSASPVIGTGMELAALTVVLLGGIAFEGGIGRISGVVAGLLFFKVLNNGLVFLQASAFLQTILVGATLVIAVALDSTIQEVVKKARRQILQRVTPKSDITTTAR</sequence>
<evidence type="ECO:0000256" key="2">
    <source>
        <dbReference type="ARBA" id="ARBA00022448"/>
    </source>
</evidence>
<reference evidence="10 11" key="1">
    <citation type="submission" date="2020-07" db="EMBL/GenBank/DDBJ databases">
        <title>Sequencing the genomes of 1000 actinobacteria strains.</title>
        <authorList>
            <person name="Klenk H.-P."/>
        </authorList>
    </citation>
    <scope>NUCLEOTIDE SEQUENCE [LARGE SCALE GENOMIC DNA]</scope>
    <source>
        <strain evidence="10 11">DSM 23737</strain>
    </source>
</reference>
<dbReference type="InterPro" id="IPR001851">
    <property type="entry name" value="ABC_transp_permease"/>
</dbReference>
<dbReference type="CDD" id="cd06579">
    <property type="entry name" value="TM_PBP1_transp_AraH_like"/>
    <property type="match status" value="1"/>
</dbReference>
<evidence type="ECO:0000256" key="4">
    <source>
        <dbReference type="ARBA" id="ARBA00022519"/>
    </source>
</evidence>
<keyword evidence="5 9" id="KW-0812">Transmembrane</keyword>
<evidence type="ECO:0000256" key="8">
    <source>
        <dbReference type="ARBA" id="ARBA00039381"/>
    </source>
</evidence>
<gene>
    <name evidence="10" type="ORF">FB555_001872</name>
</gene>
<evidence type="ECO:0000256" key="9">
    <source>
        <dbReference type="SAM" id="Phobius"/>
    </source>
</evidence>
<keyword evidence="11" id="KW-1185">Reference proteome</keyword>
<keyword evidence="6 9" id="KW-1133">Transmembrane helix</keyword>
<evidence type="ECO:0000313" key="10">
    <source>
        <dbReference type="EMBL" id="MBA8829756.1"/>
    </source>
</evidence>
<accession>A0A7W3PPX2</accession>
<name>A0A7W3PPX2_9MICO</name>
<organism evidence="10 11">
    <name type="scientific">Alpinimonas psychrophila</name>
    <dbReference type="NCBI Taxonomy" id="748908"/>
    <lineage>
        <taxon>Bacteria</taxon>
        <taxon>Bacillati</taxon>
        <taxon>Actinomycetota</taxon>
        <taxon>Actinomycetes</taxon>
        <taxon>Micrococcales</taxon>
        <taxon>Microbacteriaceae</taxon>
        <taxon>Alpinimonas</taxon>
    </lineage>
</organism>
<proteinExistence type="predicted"/>
<evidence type="ECO:0000256" key="7">
    <source>
        <dbReference type="ARBA" id="ARBA00023136"/>
    </source>
</evidence>
<comment type="subcellular location">
    <subcellularLocation>
        <location evidence="1">Cell membrane</location>
        <topology evidence="1">Multi-pass membrane protein</topology>
    </subcellularLocation>
</comment>
<keyword evidence="4" id="KW-0997">Cell inner membrane</keyword>
<dbReference type="AlphaFoldDB" id="A0A7W3PPX2"/>
<keyword evidence="3" id="KW-1003">Cell membrane</keyword>
<protein>
    <recommendedName>
        <fullName evidence="8">Autoinducer 2 import system permease protein LsrD</fullName>
    </recommendedName>
</protein>
<dbReference type="GO" id="GO:0005886">
    <property type="term" value="C:plasma membrane"/>
    <property type="evidence" value="ECO:0007669"/>
    <property type="project" value="UniProtKB-SubCell"/>
</dbReference>
<keyword evidence="7 9" id="KW-0472">Membrane</keyword>
<feature type="transmembrane region" description="Helical" evidence="9">
    <location>
        <begin position="91"/>
        <end position="112"/>
    </location>
</feature>
<dbReference type="PANTHER" id="PTHR32196">
    <property type="entry name" value="ABC TRANSPORTER PERMEASE PROTEIN YPHD-RELATED-RELATED"/>
    <property type="match status" value="1"/>
</dbReference>
<keyword evidence="2" id="KW-0813">Transport</keyword>
<dbReference type="RefSeq" id="WP_343046445.1">
    <property type="nucleotide sequence ID" value="NZ_JACGWU010000007.1"/>
</dbReference>
<feature type="transmembrane region" description="Helical" evidence="9">
    <location>
        <begin position="213"/>
        <end position="232"/>
    </location>
</feature>